<dbReference type="InterPro" id="IPR004992">
    <property type="entry name" value="EutN_CcmL"/>
</dbReference>
<dbReference type="PROSITE" id="PS51932">
    <property type="entry name" value="BMV"/>
    <property type="match status" value="1"/>
</dbReference>
<gene>
    <name evidence="4" type="ORF">KYD98_05305</name>
</gene>
<evidence type="ECO:0000313" key="5">
    <source>
        <dbReference type="Proteomes" id="UP001519921"/>
    </source>
</evidence>
<reference evidence="4 5" key="1">
    <citation type="submission" date="2021-07" db="EMBL/GenBank/DDBJ databases">
        <title>Clostridium weizhouense sp. nov., an anaerobic bacterium isolated from activated sludge of Petroleum wastewater.</title>
        <authorList>
            <person name="Li Q."/>
        </authorList>
    </citation>
    <scope>NUCLEOTIDE SEQUENCE [LARGE SCALE GENOMIC DNA]</scope>
    <source>
        <strain evidence="4 5">YB-6</strain>
    </source>
</reference>
<name>A0ABS7AP94_9CLOT</name>
<dbReference type="Gene3D" id="2.40.50.220">
    <property type="entry name" value="EutN/Ccml"/>
    <property type="match status" value="1"/>
</dbReference>
<organism evidence="4 5">
    <name type="scientific">Clostridium weizhouense</name>
    <dbReference type="NCBI Taxonomy" id="2859781"/>
    <lineage>
        <taxon>Bacteria</taxon>
        <taxon>Bacillati</taxon>
        <taxon>Bacillota</taxon>
        <taxon>Clostridia</taxon>
        <taxon>Eubacteriales</taxon>
        <taxon>Clostridiaceae</taxon>
        <taxon>Clostridium</taxon>
    </lineage>
</organism>
<evidence type="ECO:0000256" key="1">
    <source>
        <dbReference type="ARBA" id="ARBA00023587"/>
    </source>
</evidence>
<evidence type="ECO:0000313" key="4">
    <source>
        <dbReference type="EMBL" id="MBW6409501.1"/>
    </source>
</evidence>
<accession>A0ABS7AP94</accession>
<dbReference type="PANTHER" id="PTHR36539:SF1">
    <property type="entry name" value="BACTERIAL MICROCOMPARTMENT SHELL VERTEX PROTEIN EUTN"/>
    <property type="match status" value="1"/>
</dbReference>
<protein>
    <submittedName>
        <fullName evidence="4">EutN/CcmL family microcompartment protein</fullName>
    </submittedName>
</protein>
<dbReference type="EMBL" id="JAHXPT010000003">
    <property type="protein sequence ID" value="MBW6409501.1"/>
    <property type="molecule type" value="Genomic_DNA"/>
</dbReference>
<comment type="caution">
    <text evidence="4">The sequence shown here is derived from an EMBL/GenBank/DDBJ whole genome shotgun (WGS) entry which is preliminary data.</text>
</comment>
<evidence type="ECO:0000256" key="3">
    <source>
        <dbReference type="ARBA" id="ARBA00024446"/>
    </source>
</evidence>
<comment type="subcellular location">
    <subcellularLocation>
        <location evidence="1">Carboxysome</location>
    </subcellularLocation>
</comment>
<dbReference type="RefSeq" id="WP_219778558.1">
    <property type="nucleotide sequence ID" value="NZ_JAHXPT010000003.1"/>
</dbReference>
<dbReference type="CDD" id="cd01614">
    <property type="entry name" value="EutN_CcmL"/>
    <property type="match status" value="1"/>
</dbReference>
<keyword evidence="3" id="KW-1283">Bacterial microcompartment</keyword>
<dbReference type="PANTHER" id="PTHR36539">
    <property type="entry name" value="ETHANOLAMINE UTILIZATION PROTEIN EUTN"/>
    <property type="match status" value="1"/>
</dbReference>
<dbReference type="Pfam" id="PF03319">
    <property type="entry name" value="EutN_CcmL"/>
    <property type="match status" value="1"/>
</dbReference>
<keyword evidence="2" id="KW-1282">Carboxysome</keyword>
<sequence>MYLAKVVGVVVATTKNEGLVGKKILVVQPLNTDYDPVGESEVAIDSVGAGCGEVVLVTSGGSARQVFNNQDTPIDKAIVAIVDSVEVNN</sequence>
<dbReference type="SUPFAM" id="SSF159133">
    <property type="entry name" value="EutN/CcmL-like"/>
    <property type="match status" value="1"/>
</dbReference>
<keyword evidence="5" id="KW-1185">Reference proteome</keyword>
<proteinExistence type="predicted"/>
<dbReference type="InterPro" id="IPR036677">
    <property type="entry name" value="EutN_CcmL_sf"/>
</dbReference>
<evidence type="ECO:0000256" key="2">
    <source>
        <dbReference type="ARBA" id="ARBA00023669"/>
    </source>
</evidence>
<dbReference type="Proteomes" id="UP001519921">
    <property type="component" value="Unassembled WGS sequence"/>
</dbReference>